<sequence>MKKIAILILSFLCINLVFSNKIDKSVEAPIPFESVEVKPMFPGGITEFMRFVMKNYQVPEEEEGGGATGVVQVSIIIGADGTISNVDILKDVGNAGKEIKRVLSKCPKWTPGRQKGQNVPVVYNFPITIK</sequence>
<name>A0A1M6BTF3_9FLAO</name>
<dbReference type="GO" id="GO:0031992">
    <property type="term" value="F:energy transducer activity"/>
    <property type="evidence" value="ECO:0007669"/>
    <property type="project" value="TreeGrafter"/>
</dbReference>
<accession>A0A1M6BTF3</accession>
<dbReference type="InterPro" id="IPR037682">
    <property type="entry name" value="TonB_C"/>
</dbReference>
<keyword evidence="1" id="KW-0732">Signal</keyword>
<feature type="chain" id="PRO_5012838854" evidence="1">
    <location>
        <begin position="20"/>
        <end position="130"/>
    </location>
</feature>
<dbReference type="InterPro" id="IPR051045">
    <property type="entry name" value="TonB-dependent_transducer"/>
</dbReference>
<dbReference type="OrthoDB" id="1095452at2"/>
<dbReference type="Proteomes" id="UP000184488">
    <property type="component" value="Unassembled WGS sequence"/>
</dbReference>
<dbReference type="PANTHER" id="PTHR33446:SF2">
    <property type="entry name" value="PROTEIN TONB"/>
    <property type="match status" value="1"/>
</dbReference>
<dbReference type="SUPFAM" id="SSF74653">
    <property type="entry name" value="TolA/TonB C-terminal domain"/>
    <property type="match status" value="1"/>
</dbReference>
<reference evidence="4" key="1">
    <citation type="submission" date="2016-11" db="EMBL/GenBank/DDBJ databases">
        <authorList>
            <person name="Varghese N."/>
            <person name="Submissions S."/>
        </authorList>
    </citation>
    <scope>NUCLEOTIDE SEQUENCE [LARGE SCALE GENOMIC DNA]</scope>
    <source>
        <strain evidence="4">DSM 18829</strain>
    </source>
</reference>
<evidence type="ECO:0000256" key="1">
    <source>
        <dbReference type="SAM" id="SignalP"/>
    </source>
</evidence>
<dbReference type="RefSeq" id="WP_073308970.1">
    <property type="nucleotide sequence ID" value="NZ_FQZI01000001.1"/>
</dbReference>
<dbReference type="PANTHER" id="PTHR33446">
    <property type="entry name" value="PROTEIN TONB-RELATED"/>
    <property type="match status" value="1"/>
</dbReference>
<feature type="signal peptide" evidence="1">
    <location>
        <begin position="1"/>
        <end position="19"/>
    </location>
</feature>
<dbReference type="EMBL" id="FQZI01000001">
    <property type="protein sequence ID" value="SHI51778.1"/>
    <property type="molecule type" value="Genomic_DNA"/>
</dbReference>
<evidence type="ECO:0000313" key="3">
    <source>
        <dbReference type="EMBL" id="SHI51778.1"/>
    </source>
</evidence>
<evidence type="ECO:0000259" key="2">
    <source>
        <dbReference type="Pfam" id="PF03544"/>
    </source>
</evidence>
<dbReference type="Gene3D" id="3.30.1150.10">
    <property type="match status" value="1"/>
</dbReference>
<organism evidence="3 4">
    <name type="scientific">Flavobacterium terrae</name>
    <dbReference type="NCBI Taxonomy" id="415425"/>
    <lineage>
        <taxon>Bacteria</taxon>
        <taxon>Pseudomonadati</taxon>
        <taxon>Bacteroidota</taxon>
        <taxon>Flavobacteriia</taxon>
        <taxon>Flavobacteriales</taxon>
        <taxon>Flavobacteriaceae</taxon>
        <taxon>Flavobacterium</taxon>
    </lineage>
</organism>
<dbReference type="STRING" id="415425.SAMN05444363_0921"/>
<protein>
    <submittedName>
        <fullName evidence="3">TonB protein C-terminal</fullName>
    </submittedName>
</protein>
<gene>
    <name evidence="3" type="ORF">SAMN05444363_0921</name>
</gene>
<evidence type="ECO:0000313" key="4">
    <source>
        <dbReference type="Proteomes" id="UP000184488"/>
    </source>
</evidence>
<keyword evidence="4" id="KW-1185">Reference proteome</keyword>
<dbReference type="AlphaFoldDB" id="A0A1M6BTF3"/>
<feature type="domain" description="TonB C-terminal" evidence="2">
    <location>
        <begin position="59"/>
        <end position="127"/>
    </location>
</feature>
<dbReference type="GO" id="GO:0055085">
    <property type="term" value="P:transmembrane transport"/>
    <property type="evidence" value="ECO:0007669"/>
    <property type="project" value="InterPro"/>
</dbReference>
<proteinExistence type="predicted"/>
<dbReference type="Pfam" id="PF03544">
    <property type="entry name" value="TonB_C"/>
    <property type="match status" value="1"/>
</dbReference>
<dbReference type="GO" id="GO:0098797">
    <property type="term" value="C:plasma membrane protein complex"/>
    <property type="evidence" value="ECO:0007669"/>
    <property type="project" value="TreeGrafter"/>
</dbReference>